<name>A0ABX9L906_9ACTN</name>
<sequence length="161" mass="15692">MTVFATKTAKAVPDKARVLEAADGAGSGASGRTAARPVANSRAGSYGGDGRRAQESRGRSTERSAPKAKNQAEPGGKAKAPKGKPAAAGPGTQKPAKGQNSGAAQSPTGKGNQGKGNSGKSGKSGTGNQGKGKGTGDPAGAGDATGDFPDGYTQPEIDWNA</sequence>
<keyword evidence="3" id="KW-1185">Reference proteome</keyword>
<accession>A0ABX9L906</accession>
<evidence type="ECO:0000256" key="1">
    <source>
        <dbReference type="SAM" id="MobiDB-lite"/>
    </source>
</evidence>
<proteinExistence type="predicted"/>
<organism evidence="2 3">
    <name type="scientific">Microbispora triticiradicis</name>
    <dbReference type="NCBI Taxonomy" id="2200763"/>
    <lineage>
        <taxon>Bacteria</taxon>
        <taxon>Bacillati</taxon>
        <taxon>Actinomycetota</taxon>
        <taxon>Actinomycetes</taxon>
        <taxon>Streptosporangiales</taxon>
        <taxon>Streptosporangiaceae</taxon>
        <taxon>Microbispora</taxon>
    </lineage>
</organism>
<comment type="caution">
    <text evidence="2">The sequence shown here is derived from an EMBL/GenBank/DDBJ whole genome shotgun (WGS) entry which is preliminary data.</text>
</comment>
<evidence type="ECO:0000313" key="3">
    <source>
        <dbReference type="Proteomes" id="UP000262538"/>
    </source>
</evidence>
<gene>
    <name evidence="2" type="ORF">DI270_034730</name>
</gene>
<protein>
    <submittedName>
        <fullName evidence="2">Uncharacterized protein</fullName>
    </submittedName>
</protein>
<evidence type="ECO:0000313" key="2">
    <source>
        <dbReference type="EMBL" id="RGA00442.1"/>
    </source>
</evidence>
<feature type="compositionally biased region" description="Gly residues" evidence="1">
    <location>
        <begin position="111"/>
        <end position="139"/>
    </location>
</feature>
<feature type="compositionally biased region" description="Basic and acidic residues" evidence="1">
    <location>
        <begin position="49"/>
        <end position="65"/>
    </location>
</feature>
<feature type="region of interest" description="Disordered" evidence="1">
    <location>
        <begin position="1"/>
        <end position="161"/>
    </location>
</feature>
<feature type="compositionally biased region" description="Low complexity" evidence="1">
    <location>
        <begin position="74"/>
        <end position="98"/>
    </location>
</feature>
<feature type="compositionally biased region" description="Low complexity" evidence="1">
    <location>
        <begin position="140"/>
        <end position="151"/>
    </location>
</feature>
<dbReference type="EMBL" id="QFZU02000269">
    <property type="protein sequence ID" value="RGA00442.1"/>
    <property type="molecule type" value="Genomic_DNA"/>
</dbReference>
<reference evidence="2 3" key="1">
    <citation type="submission" date="2018-08" db="EMBL/GenBank/DDBJ databases">
        <title>Microbispora. triticiradicis sp. nov., a novel actinomycete isolated from the root of wheat (Triticum aestivum L.)).</title>
        <authorList>
            <person name="Han C."/>
        </authorList>
    </citation>
    <scope>NUCLEOTIDE SEQUENCE [LARGE SCALE GENOMIC DNA]</scope>
    <source>
        <strain evidence="2 3">NEAU-HRDPA2-9</strain>
    </source>
</reference>
<dbReference type="Proteomes" id="UP000262538">
    <property type="component" value="Unassembled WGS sequence"/>
</dbReference>